<feature type="region of interest" description="Disordered" evidence="1">
    <location>
        <begin position="164"/>
        <end position="184"/>
    </location>
</feature>
<evidence type="ECO:0000256" key="1">
    <source>
        <dbReference type="SAM" id="MobiDB-lite"/>
    </source>
</evidence>
<accession>A0A139ARI2</accession>
<dbReference type="EMBL" id="KQ965739">
    <property type="protein sequence ID" value="KXS19264.1"/>
    <property type="molecule type" value="Genomic_DNA"/>
</dbReference>
<gene>
    <name evidence="2" type="ORF">M427DRAFT_53215</name>
</gene>
<name>A0A139ARI2_GONPJ</name>
<protein>
    <submittedName>
        <fullName evidence="2">Uncharacterized protein</fullName>
    </submittedName>
</protein>
<reference evidence="2 3" key="1">
    <citation type="journal article" date="2015" name="Genome Biol. Evol.">
        <title>Phylogenomic analyses indicate that early fungi evolved digesting cell walls of algal ancestors of land plants.</title>
        <authorList>
            <person name="Chang Y."/>
            <person name="Wang S."/>
            <person name="Sekimoto S."/>
            <person name="Aerts A.L."/>
            <person name="Choi C."/>
            <person name="Clum A."/>
            <person name="LaButti K.M."/>
            <person name="Lindquist E.A."/>
            <person name="Yee Ngan C."/>
            <person name="Ohm R.A."/>
            <person name="Salamov A.A."/>
            <person name="Grigoriev I.V."/>
            <person name="Spatafora J.W."/>
            <person name="Berbee M.L."/>
        </authorList>
    </citation>
    <scope>NUCLEOTIDE SEQUENCE [LARGE SCALE GENOMIC DNA]</scope>
    <source>
        <strain evidence="2 3">JEL478</strain>
    </source>
</reference>
<dbReference type="AlphaFoldDB" id="A0A139ARI2"/>
<dbReference type="Proteomes" id="UP000070544">
    <property type="component" value="Unassembled WGS sequence"/>
</dbReference>
<evidence type="ECO:0000313" key="2">
    <source>
        <dbReference type="EMBL" id="KXS19264.1"/>
    </source>
</evidence>
<evidence type="ECO:0000313" key="3">
    <source>
        <dbReference type="Proteomes" id="UP000070544"/>
    </source>
</evidence>
<proteinExistence type="predicted"/>
<keyword evidence="3" id="KW-1185">Reference proteome</keyword>
<sequence length="184" mass="19844">MPLWGTGAGRTNAWEQHNVPPAAHCTHTTAPSCLSTHAHTNLAPFPRPRGQILHTLQLDGVDRSVSVRQGEPQRAPWKSNGLSRIKLARCSRRCLSSLCLSLGLRPTHVPALPVPVLAVVALAVQNVHSGQSPEPPSLNLLVHGSELGLQRVPDLRDVHHLQHDTFTTGREGQEPPSLELGTCG</sequence>
<organism evidence="2 3">
    <name type="scientific">Gonapodya prolifera (strain JEL478)</name>
    <name type="common">Monoblepharis prolifera</name>
    <dbReference type="NCBI Taxonomy" id="1344416"/>
    <lineage>
        <taxon>Eukaryota</taxon>
        <taxon>Fungi</taxon>
        <taxon>Fungi incertae sedis</taxon>
        <taxon>Chytridiomycota</taxon>
        <taxon>Chytridiomycota incertae sedis</taxon>
        <taxon>Monoblepharidomycetes</taxon>
        <taxon>Monoblepharidales</taxon>
        <taxon>Gonapodyaceae</taxon>
        <taxon>Gonapodya</taxon>
    </lineage>
</organism>